<evidence type="ECO:0000259" key="1">
    <source>
        <dbReference type="Pfam" id="PF03235"/>
    </source>
</evidence>
<organism evidence="2 3">
    <name type="scientific">Candidatus Fimimorpha faecalis</name>
    <dbReference type="NCBI Taxonomy" id="2840824"/>
    <lineage>
        <taxon>Bacteria</taxon>
        <taxon>Bacillati</taxon>
        <taxon>Bacillota</taxon>
        <taxon>Clostridia</taxon>
        <taxon>Eubacteriales</taxon>
        <taxon>Candidatus Fimimorpha</taxon>
    </lineage>
</organism>
<dbReference type="EMBL" id="DVHN01000184">
    <property type="protein sequence ID" value="HIR89831.1"/>
    <property type="molecule type" value="Genomic_DNA"/>
</dbReference>
<dbReference type="PANTHER" id="PTHR39639:SF1">
    <property type="entry name" value="DUF262 DOMAIN-CONTAINING PROTEIN"/>
    <property type="match status" value="1"/>
</dbReference>
<dbReference type="InterPro" id="IPR004919">
    <property type="entry name" value="GmrSD_N"/>
</dbReference>
<reference evidence="2" key="2">
    <citation type="journal article" date="2021" name="PeerJ">
        <title>Extensive microbial diversity within the chicken gut microbiome revealed by metagenomics and culture.</title>
        <authorList>
            <person name="Gilroy R."/>
            <person name="Ravi A."/>
            <person name="Getino M."/>
            <person name="Pursley I."/>
            <person name="Horton D.L."/>
            <person name="Alikhan N.F."/>
            <person name="Baker D."/>
            <person name="Gharbi K."/>
            <person name="Hall N."/>
            <person name="Watson M."/>
            <person name="Adriaenssens E.M."/>
            <person name="Foster-Nyarko E."/>
            <person name="Jarju S."/>
            <person name="Secka A."/>
            <person name="Antonio M."/>
            <person name="Oren A."/>
            <person name="Chaudhuri R.R."/>
            <person name="La Ragione R."/>
            <person name="Hildebrand F."/>
            <person name="Pallen M.J."/>
        </authorList>
    </citation>
    <scope>NUCLEOTIDE SEQUENCE</scope>
    <source>
        <strain evidence="2">ChiW13-3771</strain>
    </source>
</reference>
<evidence type="ECO:0000313" key="2">
    <source>
        <dbReference type="EMBL" id="HIR89831.1"/>
    </source>
</evidence>
<gene>
    <name evidence="2" type="ORF">IAC96_12875</name>
</gene>
<protein>
    <submittedName>
        <fullName evidence="2">DUF262 domain-containing protein</fullName>
    </submittedName>
</protein>
<dbReference type="Pfam" id="PF03235">
    <property type="entry name" value="GmrSD_N"/>
    <property type="match status" value="1"/>
</dbReference>
<feature type="domain" description="GmrSD restriction endonucleases N-terminal" evidence="1">
    <location>
        <begin position="26"/>
        <end position="169"/>
    </location>
</feature>
<name>A0A9D1EGY5_9FIRM</name>
<comment type="caution">
    <text evidence="2">The sequence shown here is derived from an EMBL/GenBank/DDBJ whole genome shotgun (WGS) entry which is preliminary data.</text>
</comment>
<dbReference type="Proteomes" id="UP000824201">
    <property type="component" value="Unassembled WGS sequence"/>
</dbReference>
<proteinExistence type="predicted"/>
<dbReference type="PANTHER" id="PTHR39639">
    <property type="entry name" value="CHROMOSOME 16, WHOLE GENOME SHOTGUN SEQUENCE"/>
    <property type="match status" value="1"/>
</dbReference>
<dbReference type="AlphaFoldDB" id="A0A9D1EGY5"/>
<sequence>MKQTAEGQIRKLQKEISFDTKDYPIEVLVDKFRSDDFYIPEYQRKFVWDNAKKVRFIESVLLGLPIPFMFFSDNEDGRCEIIDGAQRTQTLEEFLYNDLMLDDLEKLTSLNGFTFTDLPEIFQRKFKGRTLRIVVLADTTTIETRQDIFNRINTGGTQAIPSEIRRGSYTGPFMQFVEKCAKDIQFNNLCPISETMRKRYEDSELIVRFFAYLNNYQNFHHAVEDFLNEFVQCKEKEFDEEAYEKEFRGMLNFVEKYFPYGFAKTKNAKSTPRVRFEAISVGVALALRERPNLEPHSMEWLNSEQFKIHTTTHASNSPKRVCGRIEYVRDVLLKGECDENDN</sequence>
<evidence type="ECO:0000313" key="3">
    <source>
        <dbReference type="Proteomes" id="UP000824201"/>
    </source>
</evidence>
<accession>A0A9D1EGY5</accession>
<reference evidence="2" key="1">
    <citation type="submission" date="2020-10" db="EMBL/GenBank/DDBJ databases">
        <authorList>
            <person name="Gilroy R."/>
        </authorList>
    </citation>
    <scope>NUCLEOTIDE SEQUENCE</scope>
    <source>
        <strain evidence="2">ChiW13-3771</strain>
    </source>
</reference>